<comment type="similarity">
    <text evidence="1 3">Belongs to the type-B carboxylesterase/lipase family.</text>
</comment>
<protein>
    <recommendedName>
        <fullName evidence="3">Carboxylic ester hydrolase</fullName>
        <ecNumber evidence="3">3.1.1.-</ecNumber>
    </recommendedName>
</protein>
<accession>A0A0C3GKY2</accession>
<dbReference type="Pfam" id="PF00135">
    <property type="entry name" value="COesterase"/>
    <property type="match status" value="1"/>
</dbReference>
<dbReference type="PROSITE" id="PS00122">
    <property type="entry name" value="CARBOXYLESTERASE_B_1"/>
    <property type="match status" value="1"/>
</dbReference>
<dbReference type="InterPro" id="IPR050309">
    <property type="entry name" value="Type-B_Carboxylest/Lipase"/>
</dbReference>
<dbReference type="Gene3D" id="3.40.50.1820">
    <property type="entry name" value="alpha/beta hydrolase"/>
    <property type="match status" value="1"/>
</dbReference>
<dbReference type="AlphaFoldDB" id="A0A0C3GKY2"/>
<dbReference type="Proteomes" id="UP000054321">
    <property type="component" value="Unassembled WGS sequence"/>
</dbReference>
<dbReference type="InterPro" id="IPR029058">
    <property type="entry name" value="AB_hydrolase_fold"/>
</dbReference>
<evidence type="ECO:0000256" key="3">
    <source>
        <dbReference type="RuleBase" id="RU361235"/>
    </source>
</evidence>
<keyword evidence="2 3" id="KW-0378">Hydrolase</keyword>
<evidence type="ECO:0000256" key="1">
    <source>
        <dbReference type="ARBA" id="ARBA00005964"/>
    </source>
</evidence>
<feature type="chain" id="PRO_5005111102" description="Carboxylic ester hydrolase" evidence="3">
    <location>
        <begin position="21"/>
        <end position="548"/>
    </location>
</feature>
<sequence>MGQPVSHLATLAGLLSLAAAATLNGSQLRNSTIHFVDLGYEIHTATTNTTGQYYIFSNIPYAEQPVDDLRFQLPVTITRSSSTINNGSTAAICVQGAPLWSIEEAAEMNGVPVEVMEEILWNEAGQTEACLVLDVYVPARTFNNGCAAKTPVLVYIHGGGFTAGSKVTDPAGLIARSQMGDGEGVIFVAINYRLGLYGWLGGGNDTIPNLGLHDQLKALQWVQEYISIFGGDSDQVTVIGESAGASSIVFHITSYGGNTKLPFQRAIPQSPAFQFNVNTTAGYELTMEMASNVTGTTISTIAELSALDVTTLKTINEQTILEASWGNVIFGPAPDGAYVPRLPQVLLADGAFNKDVGLLIGHNFNESVTFVDPSISTDAELLASIEADFPEISNATLTYILDELYLAANYSTPFQRGVQITTDAFFSCTTRYLALAKGNDTHNYIFAIPPGYHADDTPYTFYDGGYGSLDDGYPIDVSIAYALQDSIIGFTQAGDPNKGPTALDGSFPLYGSDAHVLAFTNAGLVLETDDMDNVRCAWWQQAMIDGLV</sequence>
<name>A0A0C3GKY2_OIDMZ</name>
<dbReference type="InParanoid" id="A0A0C3GKY2"/>
<proteinExistence type="inferred from homology"/>
<dbReference type="EC" id="3.1.1.-" evidence="3"/>
<gene>
    <name evidence="5" type="ORF">OIDMADRAFT_131685</name>
</gene>
<keyword evidence="6" id="KW-1185">Reference proteome</keyword>
<reference evidence="6" key="2">
    <citation type="submission" date="2015-01" db="EMBL/GenBank/DDBJ databases">
        <title>Evolutionary Origins and Diversification of the Mycorrhizal Mutualists.</title>
        <authorList>
            <consortium name="DOE Joint Genome Institute"/>
            <consortium name="Mycorrhizal Genomics Consortium"/>
            <person name="Kohler A."/>
            <person name="Kuo A."/>
            <person name="Nagy L.G."/>
            <person name="Floudas D."/>
            <person name="Copeland A."/>
            <person name="Barry K.W."/>
            <person name="Cichocki N."/>
            <person name="Veneault-Fourrey C."/>
            <person name="LaButti K."/>
            <person name="Lindquist E.A."/>
            <person name="Lipzen A."/>
            <person name="Lundell T."/>
            <person name="Morin E."/>
            <person name="Murat C."/>
            <person name="Riley R."/>
            <person name="Ohm R."/>
            <person name="Sun H."/>
            <person name="Tunlid A."/>
            <person name="Henrissat B."/>
            <person name="Grigoriev I.V."/>
            <person name="Hibbett D.S."/>
            <person name="Martin F."/>
        </authorList>
    </citation>
    <scope>NUCLEOTIDE SEQUENCE [LARGE SCALE GENOMIC DNA]</scope>
    <source>
        <strain evidence="6">Zn</strain>
    </source>
</reference>
<dbReference type="HOGENOM" id="CLU_006586_10_5_1"/>
<evidence type="ECO:0000313" key="5">
    <source>
        <dbReference type="EMBL" id="KIM96785.1"/>
    </source>
</evidence>
<dbReference type="InterPro" id="IPR002018">
    <property type="entry name" value="CarbesteraseB"/>
</dbReference>
<evidence type="ECO:0000259" key="4">
    <source>
        <dbReference type="Pfam" id="PF00135"/>
    </source>
</evidence>
<dbReference type="ESTHER" id="9pezi-a0a0c3gky2">
    <property type="family name" value="Fungal_carboxylesterase_lipase"/>
</dbReference>
<dbReference type="PANTHER" id="PTHR11559">
    <property type="entry name" value="CARBOXYLESTERASE"/>
    <property type="match status" value="1"/>
</dbReference>
<keyword evidence="3" id="KW-0732">Signal</keyword>
<feature type="domain" description="Carboxylesterase type B" evidence="4">
    <location>
        <begin position="46"/>
        <end position="510"/>
    </location>
</feature>
<dbReference type="OrthoDB" id="408631at2759"/>
<dbReference type="InterPro" id="IPR019826">
    <property type="entry name" value="Carboxylesterase_B_AS"/>
</dbReference>
<reference evidence="5 6" key="1">
    <citation type="submission" date="2014-04" db="EMBL/GenBank/DDBJ databases">
        <authorList>
            <consortium name="DOE Joint Genome Institute"/>
            <person name="Kuo A."/>
            <person name="Martino E."/>
            <person name="Perotto S."/>
            <person name="Kohler A."/>
            <person name="Nagy L.G."/>
            <person name="Floudas D."/>
            <person name="Copeland A."/>
            <person name="Barry K.W."/>
            <person name="Cichocki N."/>
            <person name="Veneault-Fourrey C."/>
            <person name="LaButti K."/>
            <person name="Lindquist E.A."/>
            <person name="Lipzen A."/>
            <person name="Lundell T."/>
            <person name="Morin E."/>
            <person name="Murat C."/>
            <person name="Sun H."/>
            <person name="Tunlid A."/>
            <person name="Henrissat B."/>
            <person name="Grigoriev I.V."/>
            <person name="Hibbett D.S."/>
            <person name="Martin F."/>
            <person name="Nordberg H.P."/>
            <person name="Cantor M.N."/>
            <person name="Hua S.X."/>
        </authorList>
    </citation>
    <scope>NUCLEOTIDE SEQUENCE [LARGE SCALE GENOMIC DNA]</scope>
    <source>
        <strain evidence="5 6">Zn</strain>
    </source>
</reference>
<feature type="signal peptide" evidence="3">
    <location>
        <begin position="1"/>
        <end position="20"/>
    </location>
</feature>
<dbReference type="EMBL" id="KN832883">
    <property type="protein sequence ID" value="KIM96785.1"/>
    <property type="molecule type" value="Genomic_DNA"/>
</dbReference>
<dbReference type="SUPFAM" id="SSF53474">
    <property type="entry name" value="alpha/beta-Hydrolases"/>
    <property type="match status" value="1"/>
</dbReference>
<dbReference type="GO" id="GO:0016787">
    <property type="term" value="F:hydrolase activity"/>
    <property type="evidence" value="ECO:0007669"/>
    <property type="project" value="UniProtKB-KW"/>
</dbReference>
<evidence type="ECO:0000256" key="2">
    <source>
        <dbReference type="ARBA" id="ARBA00022801"/>
    </source>
</evidence>
<organism evidence="5 6">
    <name type="scientific">Oidiodendron maius (strain Zn)</name>
    <dbReference type="NCBI Taxonomy" id="913774"/>
    <lineage>
        <taxon>Eukaryota</taxon>
        <taxon>Fungi</taxon>
        <taxon>Dikarya</taxon>
        <taxon>Ascomycota</taxon>
        <taxon>Pezizomycotina</taxon>
        <taxon>Leotiomycetes</taxon>
        <taxon>Leotiomycetes incertae sedis</taxon>
        <taxon>Myxotrichaceae</taxon>
        <taxon>Oidiodendron</taxon>
    </lineage>
</organism>
<dbReference type="STRING" id="913774.A0A0C3GKY2"/>
<evidence type="ECO:0000313" key="6">
    <source>
        <dbReference type="Proteomes" id="UP000054321"/>
    </source>
</evidence>